<reference evidence="2 3" key="3">
    <citation type="submission" date="2017-10" db="EMBL/GenBank/DDBJ databases">
        <title>Extensive intraspecific genome diversity in a model arbuscular mycorrhizal fungus.</title>
        <authorList>
            <person name="Chen E.C.H."/>
            <person name="Morin E."/>
            <person name="Baudet D."/>
            <person name="Noel J."/>
            <person name="Ndikumana S."/>
            <person name="Charron P."/>
            <person name="St-Onge C."/>
            <person name="Giorgi J."/>
            <person name="Grigoriev I.V."/>
            <person name="Roux C."/>
            <person name="Martin F.M."/>
            <person name="Corradi N."/>
        </authorList>
    </citation>
    <scope>NUCLEOTIDE SEQUENCE [LARGE SCALE GENOMIC DNA]</scope>
    <source>
        <strain evidence="2 3">A1</strain>
    </source>
</reference>
<evidence type="ECO:0000313" key="1">
    <source>
        <dbReference type="EMBL" id="PKB92950.1"/>
    </source>
</evidence>
<dbReference type="AlphaFoldDB" id="A0A2N0QL16"/>
<dbReference type="VEuPathDB" id="FungiDB:RhiirA1_483080"/>
<sequence>MVYLAKYTNIINLEEKVELTRPTAIQEYVERILPTEKYNNTKTFIKDHKPVLKELSVKNEIQLTYLLFTLAAIANKITPVLTLVQLLIETEIFENVKHQLMDVEYDDQNIEYQSKDVIAESSTKNSKKSYTKLNAKNIPKEKGRIVTFAEMASRNLDADSNCNTSLTPPVRKVAQVYTS</sequence>
<dbReference type="VEuPathDB" id="FungiDB:RhiirFUN_015170"/>
<protein>
    <submittedName>
        <fullName evidence="2">Uncharacterized protein</fullName>
    </submittedName>
</protein>
<evidence type="ECO:0000313" key="3">
    <source>
        <dbReference type="Proteomes" id="UP000232688"/>
    </source>
</evidence>
<reference evidence="1 4" key="1">
    <citation type="submission" date="2016-04" db="EMBL/GenBank/DDBJ databases">
        <title>Genome analyses suggest a sexual origin of heterokaryosis in a supposedly ancient asexual fungus.</title>
        <authorList>
            <person name="Ropars J."/>
            <person name="Sedzielewska K."/>
            <person name="Noel J."/>
            <person name="Charron P."/>
            <person name="Farinelli L."/>
            <person name="Marton T."/>
            <person name="Kruger M."/>
            <person name="Pelin A."/>
            <person name="Brachmann A."/>
            <person name="Corradi N."/>
        </authorList>
    </citation>
    <scope>NUCLEOTIDE SEQUENCE [LARGE SCALE GENOMIC DNA]</scope>
    <source>
        <strain evidence="1 4">A5</strain>
    </source>
</reference>
<accession>A0A2N0QL16</accession>
<comment type="caution">
    <text evidence="2">The sequence shown here is derived from an EMBL/GenBank/DDBJ whole genome shotgun (WGS) entry which is preliminary data.</text>
</comment>
<dbReference type="VEuPathDB" id="FungiDB:FUN_012053"/>
<evidence type="ECO:0000313" key="2">
    <source>
        <dbReference type="EMBL" id="PKC51748.1"/>
    </source>
</evidence>
<dbReference type="Proteomes" id="UP000232688">
    <property type="component" value="Unassembled WGS sequence"/>
</dbReference>
<dbReference type="Proteomes" id="UP000232722">
    <property type="component" value="Unassembled WGS sequence"/>
</dbReference>
<proteinExistence type="predicted"/>
<dbReference type="EMBL" id="LLXH01007075">
    <property type="protein sequence ID" value="PKC51748.1"/>
    <property type="molecule type" value="Genomic_DNA"/>
</dbReference>
<reference evidence="1 4" key="2">
    <citation type="submission" date="2017-09" db="EMBL/GenBank/DDBJ databases">
        <title>Extensive intraspecific genome diversity in a model arbuscular mycorrhizal fungus.</title>
        <authorList>
            <person name="Chen E.C."/>
            <person name="Morin E."/>
            <person name="Beaudet D."/>
            <person name="Noel J."/>
            <person name="Ndikumana S."/>
            <person name="Charron P."/>
            <person name="St-Onge C."/>
            <person name="Giorgi J."/>
            <person name="Grigoriev I.V."/>
            <person name="Roux C."/>
            <person name="Martin F.M."/>
            <person name="Corradi N."/>
        </authorList>
    </citation>
    <scope>NUCLEOTIDE SEQUENCE [LARGE SCALE GENOMIC DNA]</scope>
    <source>
        <strain evidence="1 4">A5</strain>
    </source>
</reference>
<name>A0A2N0QL16_9GLOM</name>
<organism evidence="2 3">
    <name type="scientific">Rhizophagus irregularis</name>
    <dbReference type="NCBI Taxonomy" id="588596"/>
    <lineage>
        <taxon>Eukaryota</taxon>
        <taxon>Fungi</taxon>
        <taxon>Fungi incertae sedis</taxon>
        <taxon>Mucoromycota</taxon>
        <taxon>Glomeromycotina</taxon>
        <taxon>Glomeromycetes</taxon>
        <taxon>Glomerales</taxon>
        <taxon>Glomeraceae</taxon>
        <taxon>Rhizophagus</taxon>
    </lineage>
</organism>
<gene>
    <name evidence="2" type="ORF">RhiirA1_483080</name>
    <name evidence="1" type="ORF">RhiirA5_442842</name>
</gene>
<evidence type="ECO:0000313" key="4">
    <source>
        <dbReference type="Proteomes" id="UP000232722"/>
    </source>
</evidence>
<dbReference type="EMBL" id="LLXJ01009403">
    <property type="protein sequence ID" value="PKB92950.1"/>
    <property type="molecule type" value="Genomic_DNA"/>
</dbReference>
<reference evidence="2 3" key="4">
    <citation type="submission" date="2017-10" db="EMBL/GenBank/DDBJ databases">
        <title>Genome analyses suggest a sexual origin of heterokaryosis in a supposedly ancient asexual fungus.</title>
        <authorList>
            <person name="Corradi N."/>
            <person name="Sedzielewska K."/>
            <person name="Noel J."/>
            <person name="Charron P."/>
            <person name="Farinelli L."/>
            <person name="Marton T."/>
            <person name="Kruger M."/>
            <person name="Pelin A."/>
            <person name="Brachmann A."/>
            <person name="Corradi N."/>
        </authorList>
    </citation>
    <scope>NUCLEOTIDE SEQUENCE [LARGE SCALE GENOMIC DNA]</scope>
    <source>
        <strain evidence="2 3">A1</strain>
    </source>
</reference>